<evidence type="ECO:0000313" key="3">
    <source>
        <dbReference type="Proteomes" id="UP000054558"/>
    </source>
</evidence>
<dbReference type="InterPro" id="IPR009003">
    <property type="entry name" value="Peptidase_S1_PA"/>
</dbReference>
<feature type="compositionally biased region" description="Basic and acidic residues" evidence="1">
    <location>
        <begin position="578"/>
        <end position="587"/>
    </location>
</feature>
<dbReference type="AlphaFoldDB" id="A0A1Y1I9G6"/>
<dbReference type="Proteomes" id="UP000054558">
    <property type="component" value="Unassembled WGS sequence"/>
</dbReference>
<keyword evidence="3" id="KW-1185">Reference proteome</keyword>
<feature type="compositionally biased region" description="Basic and acidic residues" evidence="1">
    <location>
        <begin position="304"/>
        <end position="318"/>
    </location>
</feature>
<dbReference type="Gene3D" id="2.40.10.120">
    <property type="match status" value="1"/>
</dbReference>
<accession>A0A1Y1I9G6</accession>
<dbReference type="SUPFAM" id="SSF50494">
    <property type="entry name" value="Trypsin-like serine proteases"/>
    <property type="match status" value="1"/>
</dbReference>
<name>A0A1Y1I9G6_KLENI</name>
<feature type="region of interest" description="Disordered" evidence="1">
    <location>
        <begin position="304"/>
        <end position="330"/>
    </location>
</feature>
<evidence type="ECO:0000313" key="2">
    <source>
        <dbReference type="EMBL" id="GAQ86069.1"/>
    </source>
</evidence>
<feature type="region of interest" description="Disordered" evidence="1">
    <location>
        <begin position="558"/>
        <end position="602"/>
    </location>
</feature>
<evidence type="ECO:0000256" key="1">
    <source>
        <dbReference type="SAM" id="MobiDB-lite"/>
    </source>
</evidence>
<sequence>MAPKRKVETVWVKVNEKSPKQCLLAPSSGKLDVSKEGLQPGAVAINGVHYAFTQKLQTIVPLKQLDLAADANGALDTSPILITGPLRVEEAYAPDADEEEAEKVRDPLRLYSAAVKRLERRSGGTTTTAGTVVFVSAQGHFVTCLHSVLRTQGKIFPDTFSVEGRSVEHVVSFPAIDMSVWRVTGPGPAEHPYLPLGIGLFAGMPFMLVHYPLLVDQEGQQDFAKPTVTSGVISAVSNGTQVLGDAESFPNSSGGAACADGQVIAINTCGLSHEDVPLSQEDEEEDFSSLTYDEAWVGPNHERLFSGEESSCDPKDESSSQPLSPKTLTRKMKRAEANAPHKGTLCGMVPCSLLQPMLAKYKVLKMPQITNLRASKHCFTSTHNLPGRNVTLRGISLNFRGPDLGQDLFILYKSVKLTQKADSQWGDRNYLSTSTLREQLTYQNWQAGHSSTPTSSATTTVHVAVHVPNLLLDETSQGEMAGTLLASTYTVIHQAVLRSCEESLLPVAAASYQHLLAQQGPHRRKSFNRGELFHAGGRSVLVGASAVLHQLGNSDRLSSPGRMFRMSPSGGLANQAGDPERVPERGSPKRRASTAALRTGGSDGRCEQLRTVFSVFRAERGGMVCVVGVSQP</sequence>
<protein>
    <submittedName>
        <fullName evidence="2">Uncharacterized protein</fullName>
    </submittedName>
</protein>
<reference evidence="2 3" key="1">
    <citation type="journal article" date="2014" name="Nat. Commun.">
        <title>Klebsormidium flaccidum genome reveals primary factors for plant terrestrial adaptation.</title>
        <authorList>
            <person name="Hori K."/>
            <person name="Maruyama F."/>
            <person name="Fujisawa T."/>
            <person name="Togashi T."/>
            <person name="Yamamoto N."/>
            <person name="Seo M."/>
            <person name="Sato S."/>
            <person name="Yamada T."/>
            <person name="Mori H."/>
            <person name="Tajima N."/>
            <person name="Moriyama T."/>
            <person name="Ikeuchi M."/>
            <person name="Watanabe M."/>
            <person name="Wada H."/>
            <person name="Kobayashi K."/>
            <person name="Saito M."/>
            <person name="Masuda T."/>
            <person name="Sasaki-Sekimoto Y."/>
            <person name="Mashiguchi K."/>
            <person name="Awai K."/>
            <person name="Shimojima M."/>
            <person name="Masuda S."/>
            <person name="Iwai M."/>
            <person name="Nobusawa T."/>
            <person name="Narise T."/>
            <person name="Kondo S."/>
            <person name="Saito H."/>
            <person name="Sato R."/>
            <person name="Murakawa M."/>
            <person name="Ihara Y."/>
            <person name="Oshima-Yamada Y."/>
            <person name="Ohtaka K."/>
            <person name="Satoh M."/>
            <person name="Sonobe K."/>
            <person name="Ishii M."/>
            <person name="Ohtani R."/>
            <person name="Kanamori-Sato M."/>
            <person name="Honoki R."/>
            <person name="Miyazaki D."/>
            <person name="Mochizuki H."/>
            <person name="Umetsu J."/>
            <person name="Higashi K."/>
            <person name="Shibata D."/>
            <person name="Kamiya Y."/>
            <person name="Sato N."/>
            <person name="Nakamura Y."/>
            <person name="Tabata S."/>
            <person name="Ida S."/>
            <person name="Kurokawa K."/>
            <person name="Ohta H."/>
        </authorList>
    </citation>
    <scope>NUCLEOTIDE SEQUENCE [LARGE SCALE GENOMIC DNA]</scope>
    <source>
        <strain evidence="2 3">NIES-2285</strain>
    </source>
</reference>
<gene>
    <name evidence="2" type="ORF">KFL_002680150</name>
</gene>
<dbReference type="EMBL" id="DF237217">
    <property type="protein sequence ID" value="GAQ86069.1"/>
    <property type="molecule type" value="Genomic_DNA"/>
</dbReference>
<proteinExistence type="predicted"/>
<organism evidence="2 3">
    <name type="scientific">Klebsormidium nitens</name>
    <name type="common">Green alga</name>
    <name type="synonym">Ulothrix nitens</name>
    <dbReference type="NCBI Taxonomy" id="105231"/>
    <lineage>
        <taxon>Eukaryota</taxon>
        <taxon>Viridiplantae</taxon>
        <taxon>Streptophyta</taxon>
        <taxon>Klebsormidiophyceae</taxon>
        <taxon>Klebsormidiales</taxon>
        <taxon>Klebsormidiaceae</taxon>
        <taxon>Klebsormidium</taxon>
    </lineage>
</organism>